<sequence length="76" mass="8134">MSNLIILYFYTVMAKLNPKTLLCFVIVAFAFLTSTHAQIVPPPPGPPPPPGFPIDAGLIGVLAAGVLYGIRKKVKK</sequence>
<dbReference type="AlphaFoldDB" id="A9DRB9"/>
<dbReference type="Proteomes" id="UP000002945">
    <property type="component" value="Unassembled WGS sequence"/>
</dbReference>
<keyword evidence="1" id="KW-1133">Transmembrane helix</keyword>
<dbReference type="STRING" id="391587.KAOT1_16448"/>
<keyword evidence="1" id="KW-0812">Transmembrane</keyword>
<proteinExistence type="predicted"/>
<accession>A9DRB9</accession>
<keyword evidence="3" id="KW-1185">Reference proteome</keyword>
<evidence type="ECO:0000256" key="1">
    <source>
        <dbReference type="SAM" id="Phobius"/>
    </source>
</evidence>
<name>A9DRB9_9FLAO</name>
<protein>
    <submittedName>
        <fullName evidence="2">Uncharacterized protein</fullName>
    </submittedName>
</protein>
<gene>
    <name evidence="2" type="ORF">KAOT1_16448</name>
</gene>
<comment type="caution">
    <text evidence="2">The sequence shown here is derived from an EMBL/GenBank/DDBJ whole genome shotgun (WGS) entry which is preliminary data.</text>
</comment>
<evidence type="ECO:0000313" key="3">
    <source>
        <dbReference type="Proteomes" id="UP000002945"/>
    </source>
</evidence>
<evidence type="ECO:0000313" key="2">
    <source>
        <dbReference type="EMBL" id="EDP96771.1"/>
    </source>
</evidence>
<dbReference type="EMBL" id="ABIB01000003">
    <property type="protein sequence ID" value="EDP96771.1"/>
    <property type="molecule type" value="Genomic_DNA"/>
</dbReference>
<feature type="transmembrane region" description="Helical" evidence="1">
    <location>
        <begin position="53"/>
        <end position="70"/>
    </location>
</feature>
<organism evidence="2 3">
    <name type="scientific">Kordia algicida OT-1</name>
    <dbReference type="NCBI Taxonomy" id="391587"/>
    <lineage>
        <taxon>Bacteria</taxon>
        <taxon>Pseudomonadati</taxon>
        <taxon>Bacteroidota</taxon>
        <taxon>Flavobacteriia</taxon>
        <taxon>Flavobacteriales</taxon>
        <taxon>Flavobacteriaceae</taxon>
        <taxon>Kordia</taxon>
    </lineage>
</organism>
<keyword evidence="1" id="KW-0472">Membrane</keyword>
<reference evidence="2 3" key="1">
    <citation type="journal article" date="2011" name="J. Bacteriol.">
        <title>Genome sequence of the algicidal bacterium Kordia algicida OT-1.</title>
        <authorList>
            <person name="Lee H.S."/>
            <person name="Kang S.G."/>
            <person name="Kwon K.K."/>
            <person name="Lee J.H."/>
            <person name="Kim S.J."/>
        </authorList>
    </citation>
    <scope>NUCLEOTIDE SEQUENCE [LARGE SCALE GENOMIC DNA]</scope>
    <source>
        <strain evidence="2 3">OT-1</strain>
    </source>
</reference>
<dbReference type="HOGENOM" id="CLU_2649729_0_0_10"/>